<name>A0A1F5JDY0_9BACT</name>
<dbReference type="SMART" id="SM00287">
    <property type="entry name" value="SH3b"/>
    <property type="match status" value="1"/>
</dbReference>
<dbReference type="Pfam" id="PF08239">
    <property type="entry name" value="SH3_3"/>
    <property type="match status" value="1"/>
</dbReference>
<dbReference type="AlphaFoldDB" id="A0A1F5JDY0"/>
<evidence type="ECO:0000313" key="2">
    <source>
        <dbReference type="EMBL" id="OGE26861.1"/>
    </source>
</evidence>
<reference evidence="2 3" key="1">
    <citation type="journal article" date="2016" name="Nat. Commun.">
        <title>Thousands of microbial genomes shed light on interconnected biogeochemical processes in an aquifer system.</title>
        <authorList>
            <person name="Anantharaman K."/>
            <person name="Brown C.T."/>
            <person name="Hug L.A."/>
            <person name="Sharon I."/>
            <person name="Castelle C.J."/>
            <person name="Probst A.J."/>
            <person name="Thomas B.C."/>
            <person name="Singh A."/>
            <person name="Wilkins M.J."/>
            <person name="Karaoz U."/>
            <person name="Brodie E.L."/>
            <person name="Williams K.H."/>
            <person name="Hubbard S.S."/>
            <person name="Banfield J.F."/>
        </authorList>
    </citation>
    <scope>NUCLEOTIDE SEQUENCE [LARGE SCALE GENOMIC DNA]</scope>
</reference>
<dbReference type="InterPro" id="IPR013229">
    <property type="entry name" value="PEGA"/>
</dbReference>
<sequence>MKKILVWLLILFSIVIILIRFSSKIEENVFGIRPASGVSILSTPDSATVFLDNQEIGKTPFDNKDLEVREYNVRLNSDGASWQGKVKLKPGTVTIINRDLTVDQASSSGEILALDRGRGITVISHPADSEVEIDGKVYGKTPISINIASGEHTILVSHPNYLKRSIRANLPDNFNLTVSVDLAISEADLSAIPAPVMSETAEVTVKQTPTGFLRVRDKGSLSGKEIVRVNTGDKLILLEELGSWNRVRLSDGTEGFVSSVYIEKVKP</sequence>
<dbReference type="Gene3D" id="2.30.30.40">
    <property type="entry name" value="SH3 Domains"/>
    <property type="match status" value="1"/>
</dbReference>
<dbReference type="PROSITE" id="PS51781">
    <property type="entry name" value="SH3B"/>
    <property type="match status" value="1"/>
</dbReference>
<dbReference type="Proteomes" id="UP000177042">
    <property type="component" value="Unassembled WGS sequence"/>
</dbReference>
<dbReference type="InterPro" id="IPR003646">
    <property type="entry name" value="SH3-like_bac-type"/>
</dbReference>
<dbReference type="PANTHER" id="PTHR36194">
    <property type="entry name" value="S-LAYER-LIKE PROTEIN"/>
    <property type="match status" value="1"/>
</dbReference>
<dbReference type="EMBL" id="MFCX01000002">
    <property type="protein sequence ID" value="OGE26861.1"/>
    <property type="molecule type" value="Genomic_DNA"/>
</dbReference>
<dbReference type="Pfam" id="PF08308">
    <property type="entry name" value="PEGA"/>
    <property type="match status" value="2"/>
</dbReference>
<evidence type="ECO:0000259" key="1">
    <source>
        <dbReference type="PROSITE" id="PS51781"/>
    </source>
</evidence>
<gene>
    <name evidence="2" type="ORF">A3C26_03080</name>
</gene>
<evidence type="ECO:0000313" key="3">
    <source>
        <dbReference type="Proteomes" id="UP000177042"/>
    </source>
</evidence>
<feature type="domain" description="SH3b" evidence="1">
    <location>
        <begin position="198"/>
        <end position="266"/>
    </location>
</feature>
<organism evidence="2 3">
    <name type="scientific">Candidatus Daviesbacteria bacterium RIFCSPHIGHO2_02_FULL_39_12</name>
    <dbReference type="NCBI Taxonomy" id="1797770"/>
    <lineage>
        <taxon>Bacteria</taxon>
        <taxon>Candidatus Daviesiibacteriota</taxon>
    </lineage>
</organism>
<protein>
    <recommendedName>
        <fullName evidence="1">SH3b domain-containing protein</fullName>
    </recommendedName>
</protein>
<accession>A0A1F5JDY0</accession>
<dbReference type="PANTHER" id="PTHR36194:SF1">
    <property type="entry name" value="S-LAYER-LIKE PROTEIN"/>
    <property type="match status" value="1"/>
</dbReference>
<comment type="caution">
    <text evidence="2">The sequence shown here is derived from an EMBL/GenBank/DDBJ whole genome shotgun (WGS) entry which is preliminary data.</text>
</comment>
<proteinExistence type="predicted"/>